<sequence length="305" mass="31318">MSSEGDVSVPGGALPGGALSDGALSDGALSDGALSDGAPVPGGSVFLAALGPAAALLHPEVRRYAAGAGVVGGAVSVTGEFSVAGSRYRWLNLLARPIVGPELFVTAHERGVPFAVVNTVVRVGDGAGVGDSVRGGDGVLGSDGVRENDGVRGGSVAVSPRSAPAGCQVGLQAERVFVFRRGEQRFVDVLLPGERPGTLRNLLGRDRRVELELRCSVTAEGHLRLVSERAWLRLGRLRMRLPSLLSVRADVSDGFDDASNRNTVAARVRSPLLGTVLEYRGSFTHAALTGAAPIGSPGSDCPETQ</sequence>
<keyword evidence="3" id="KW-1185">Reference proteome</keyword>
<protein>
    <submittedName>
        <fullName evidence="2">DUF4166 domain-containing protein</fullName>
    </submittedName>
</protein>
<dbReference type="Pfam" id="PF13761">
    <property type="entry name" value="DUF4166"/>
    <property type="match status" value="1"/>
</dbReference>
<reference evidence="3" key="1">
    <citation type="journal article" date="2019" name="Int. J. Syst. Evol. Microbiol.">
        <title>The Global Catalogue of Microorganisms (GCM) 10K type strain sequencing project: providing services to taxonomists for standard genome sequencing and annotation.</title>
        <authorList>
            <consortium name="The Broad Institute Genomics Platform"/>
            <consortium name="The Broad Institute Genome Sequencing Center for Infectious Disease"/>
            <person name="Wu L."/>
            <person name="Ma J."/>
        </authorList>
    </citation>
    <scope>NUCLEOTIDE SEQUENCE [LARGE SCALE GENOMIC DNA]</scope>
    <source>
        <strain evidence="3">CCUG 50213</strain>
    </source>
</reference>
<organism evidence="2 3">
    <name type="scientific">Leucobacter albus</name>
    <dbReference type="NCBI Taxonomy" id="272210"/>
    <lineage>
        <taxon>Bacteria</taxon>
        <taxon>Bacillati</taxon>
        <taxon>Actinomycetota</taxon>
        <taxon>Actinomycetes</taxon>
        <taxon>Micrococcales</taxon>
        <taxon>Microbacteriaceae</taxon>
        <taxon>Leucobacter</taxon>
    </lineage>
</organism>
<name>A0ABW3TPA2_9MICO</name>
<evidence type="ECO:0000313" key="3">
    <source>
        <dbReference type="Proteomes" id="UP001597181"/>
    </source>
</evidence>
<dbReference type="RefSeq" id="WP_343960443.1">
    <property type="nucleotide sequence ID" value="NZ_BAAAKZ010000008.1"/>
</dbReference>
<feature type="domain" description="DUF4166" evidence="1">
    <location>
        <begin position="171"/>
        <end position="283"/>
    </location>
</feature>
<evidence type="ECO:0000313" key="2">
    <source>
        <dbReference type="EMBL" id="MFD1202475.1"/>
    </source>
</evidence>
<proteinExistence type="predicted"/>
<dbReference type="Proteomes" id="UP001597181">
    <property type="component" value="Unassembled WGS sequence"/>
</dbReference>
<dbReference type="EMBL" id="JBHTLY010000005">
    <property type="protein sequence ID" value="MFD1202475.1"/>
    <property type="molecule type" value="Genomic_DNA"/>
</dbReference>
<dbReference type="InterPro" id="IPR025311">
    <property type="entry name" value="DUF4166"/>
</dbReference>
<evidence type="ECO:0000259" key="1">
    <source>
        <dbReference type="Pfam" id="PF13761"/>
    </source>
</evidence>
<accession>A0ABW3TPA2</accession>
<gene>
    <name evidence="2" type="ORF">ACFQ3U_11280</name>
</gene>
<comment type="caution">
    <text evidence="2">The sequence shown here is derived from an EMBL/GenBank/DDBJ whole genome shotgun (WGS) entry which is preliminary data.</text>
</comment>